<dbReference type="RefSeq" id="XP_023934634.2">
    <property type="nucleotide sequence ID" value="XM_024078866.2"/>
</dbReference>
<accession>A0A6J1MJS3</accession>
<evidence type="ECO:0000256" key="2">
    <source>
        <dbReference type="ARBA" id="ARBA00022842"/>
    </source>
</evidence>
<sequence>MRNMEENTNSELKFEKEILAPYTYLLQIKGKKVRVKIADAFNHWLKLSDEKLREIVDTVDMVHIASLLFDDIQDSTKLRRGIPAAHRVYGIPLTLNTSMHVLFLVMKRLVELHPEAADIYATEFLDALRGQGADLYWRENFRCPTVQEYNKMAQQKTGRMFTLGLRLCQLFSDYKADLCPLALQLGLYFQIRDDYCNLKQQEALEEWPSEDDKQAVTEDSYCEDLTEGKFSLSIIHAMGTPEGEEVLNILRQRTEDIELKKYCVALLEKSGSLAYVRSVLEDLNRTTRAEVARLGGNPQMEAVLDEMESWKD</sequence>
<dbReference type="AlphaFoldDB" id="A0A6J1MJS3"/>
<dbReference type="Proteomes" id="UP001652582">
    <property type="component" value="Chromosome 12"/>
</dbReference>
<gene>
    <name evidence="5" type="primary">LOC112043458</name>
</gene>
<dbReference type="Gene3D" id="1.10.600.10">
    <property type="entry name" value="Farnesyl Diphosphate Synthase"/>
    <property type="match status" value="1"/>
</dbReference>
<keyword evidence="3" id="KW-0808">Transferase</keyword>
<dbReference type="InterPro" id="IPR000092">
    <property type="entry name" value="Polyprenyl_synt"/>
</dbReference>
<evidence type="ECO:0000256" key="3">
    <source>
        <dbReference type="RuleBase" id="RU004466"/>
    </source>
</evidence>
<dbReference type="PROSITE" id="PS00723">
    <property type="entry name" value="POLYPRENYL_SYNTHASE_1"/>
    <property type="match status" value="1"/>
</dbReference>
<dbReference type="GO" id="GO:0004659">
    <property type="term" value="F:prenyltransferase activity"/>
    <property type="evidence" value="ECO:0007669"/>
    <property type="project" value="InterPro"/>
</dbReference>
<dbReference type="InterPro" id="IPR008949">
    <property type="entry name" value="Isoprenoid_synthase_dom_sf"/>
</dbReference>
<dbReference type="GeneID" id="112043458"/>
<keyword evidence="1" id="KW-0479">Metal-binding</keyword>
<evidence type="ECO:0000313" key="5">
    <source>
        <dbReference type="RefSeq" id="XP_023934634.2"/>
    </source>
</evidence>
<name>A0A6J1MJS3_BICAN</name>
<dbReference type="OrthoDB" id="6921389at2759"/>
<reference evidence="5" key="1">
    <citation type="submission" date="2025-08" db="UniProtKB">
        <authorList>
            <consortium name="RefSeq"/>
        </authorList>
    </citation>
    <scope>IDENTIFICATION</scope>
</reference>
<dbReference type="PANTHER" id="PTHR12001:SF44">
    <property type="entry name" value="GERANYLGERANYL PYROPHOSPHATE SYNTHASE"/>
    <property type="match status" value="1"/>
</dbReference>
<dbReference type="GO" id="GO:0042811">
    <property type="term" value="P:pheromone biosynthetic process"/>
    <property type="evidence" value="ECO:0007669"/>
    <property type="project" value="UniProtKB-ARBA"/>
</dbReference>
<keyword evidence="2" id="KW-0460">Magnesium</keyword>
<dbReference type="SUPFAM" id="SSF48576">
    <property type="entry name" value="Terpenoid synthases"/>
    <property type="match status" value="1"/>
</dbReference>
<evidence type="ECO:0000313" key="4">
    <source>
        <dbReference type="Proteomes" id="UP001652582"/>
    </source>
</evidence>
<dbReference type="GO" id="GO:0046872">
    <property type="term" value="F:metal ion binding"/>
    <property type="evidence" value="ECO:0007669"/>
    <property type="project" value="UniProtKB-KW"/>
</dbReference>
<protein>
    <submittedName>
        <fullName evidence="5">Terpene synthase</fullName>
    </submittedName>
</protein>
<keyword evidence="4" id="KW-1185">Reference proteome</keyword>
<dbReference type="GO" id="GO:0008299">
    <property type="term" value="P:isoprenoid biosynthetic process"/>
    <property type="evidence" value="ECO:0007669"/>
    <property type="project" value="InterPro"/>
</dbReference>
<dbReference type="PANTHER" id="PTHR12001">
    <property type="entry name" value="GERANYLGERANYL PYROPHOSPHATE SYNTHASE"/>
    <property type="match status" value="1"/>
</dbReference>
<evidence type="ECO:0000256" key="1">
    <source>
        <dbReference type="ARBA" id="ARBA00022723"/>
    </source>
</evidence>
<proteinExistence type="inferred from homology"/>
<dbReference type="PROSITE" id="PS00444">
    <property type="entry name" value="POLYPRENYL_SYNTHASE_2"/>
    <property type="match status" value="1"/>
</dbReference>
<organism evidence="4 5">
    <name type="scientific">Bicyclus anynana</name>
    <name type="common">Squinting bush brown butterfly</name>
    <dbReference type="NCBI Taxonomy" id="110368"/>
    <lineage>
        <taxon>Eukaryota</taxon>
        <taxon>Metazoa</taxon>
        <taxon>Ecdysozoa</taxon>
        <taxon>Arthropoda</taxon>
        <taxon>Hexapoda</taxon>
        <taxon>Insecta</taxon>
        <taxon>Pterygota</taxon>
        <taxon>Neoptera</taxon>
        <taxon>Endopterygota</taxon>
        <taxon>Lepidoptera</taxon>
        <taxon>Glossata</taxon>
        <taxon>Ditrysia</taxon>
        <taxon>Papilionoidea</taxon>
        <taxon>Nymphalidae</taxon>
        <taxon>Satyrinae</taxon>
        <taxon>Satyrini</taxon>
        <taxon>Mycalesina</taxon>
        <taxon>Bicyclus</taxon>
    </lineage>
</organism>
<dbReference type="InterPro" id="IPR033749">
    <property type="entry name" value="Polyprenyl_synt_CS"/>
</dbReference>
<comment type="similarity">
    <text evidence="3">Belongs to the FPP/GGPP synthase family.</text>
</comment>
<dbReference type="KEGG" id="bany:112043458"/>
<dbReference type="Pfam" id="PF00348">
    <property type="entry name" value="polyprenyl_synt"/>
    <property type="match status" value="1"/>
</dbReference>